<dbReference type="RefSeq" id="WP_136549244.1">
    <property type="nucleotide sequence ID" value="NZ_CP031093.1"/>
</dbReference>
<dbReference type="SUPFAM" id="SSF56349">
    <property type="entry name" value="DNA breaking-rejoining enzymes"/>
    <property type="match status" value="1"/>
</dbReference>
<dbReference type="EMBL" id="CP031093">
    <property type="protein sequence ID" value="QCF26535.1"/>
    <property type="molecule type" value="Genomic_DNA"/>
</dbReference>
<proteinExistence type="predicted"/>
<dbReference type="OrthoDB" id="5394387at2"/>
<evidence type="ECO:0000313" key="3">
    <source>
        <dbReference type="EMBL" id="QCF26535.1"/>
    </source>
</evidence>
<dbReference type="InterPro" id="IPR011010">
    <property type="entry name" value="DNA_brk_join_enz"/>
</dbReference>
<dbReference type="InterPro" id="IPR024456">
    <property type="entry name" value="Integrase_catalytic_putative"/>
</dbReference>
<dbReference type="KEGG" id="hmi:soil367_11645"/>
<feature type="domain" description="Integrase catalytic" evidence="2">
    <location>
        <begin position="126"/>
        <end position="267"/>
    </location>
</feature>
<dbReference type="AlphaFoldDB" id="A0A4P7XIH4"/>
<accession>A0A4P7XIH4</accession>
<sequence length="333" mass="37602">MQKIRFSRNKNQRNFGLGHHPGYAAQVALAQMYGGDKHYYTRFTHRARFEHCLNWASELDIPIRDLRQITLAHAVEYGQALADSVASGGMEVAYAQNLISTLNVVMRAVRRDRKVWLSPAGVVGKRSYVRTVLPTATWDKVIEAVRLAETAGNYRGAALVLLWRAFGMRFREAAQANLHRMMTEAQAYGTARVLEGTKGGFRSDDRRIRIESVQWQALDYALHTISISGTCLIDTNTSLKEFLNRHASPMRQILKQVGIQCPKDLRAERFIDVYERASGQPAPLKQYGSFDREADAIGRLAVGHEGGHKRPTISTSYVGERHRTNHGEGRPRR</sequence>
<dbReference type="Proteomes" id="UP000298049">
    <property type="component" value="Chromosome"/>
</dbReference>
<feature type="compositionally biased region" description="Basic and acidic residues" evidence="1">
    <location>
        <begin position="319"/>
        <end position="333"/>
    </location>
</feature>
<keyword evidence="4" id="KW-1185">Reference proteome</keyword>
<reference evidence="3 4" key="1">
    <citation type="submission" date="2018-07" db="EMBL/GenBank/DDBJ databases">
        <title>Marsedoiliclastica nanhaica gen. nov. sp. nov., a novel marine hydrocarbonoclastic bacterium isolated from an in-situ enriched hydrocarbon-degrading consortium in deep-sea sediment.</title>
        <authorList>
            <person name="Dong C."/>
            <person name="Ma T."/>
            <person name="Liu R."/>
            <person name="Shao Z."/>
        </authorList>
    </citation>
    <scope>NUCLEOTIDE SEQUENCE [LARGE SCALE GENOMIC DNA]</scope>
    <source>
        <strain evidence="4">soil36-7</strain>
    </source>
</reference>
<evidence type="ECO:0000313" key="4">
    <source>
        <dbReference type="Proteomes" id="UP000298049"/>
    </source>
</evidence>
<feature type="region of interest" description="Disordered" evidence="1">
    <location>
        <begin position="303"/>
        <end position="333"/>
    </location>
</feature>
<gene>
    <name evidence="3" type="ORF">soil367_11645</name>
</gene>
<evidence type="ECO:0000256" key="1">
    <source>
        <dbReference type="SAM" id="MobiDB-lite"/>
    </source>
</evidence>
<dbReference type="GO" id="GO:0003677">
    <property type="term" value="F:DNA binding"/>
    <property type="evidence" value="ECO:0007669"/>
    <property type="project" value="InterPro"/>
</dbReference>
<protein>
    <recommendedName>
        <fullName evidence="2">Integrase catalytic domain-containing protein</fullName>
    </recommendedName>
</protein>
<name>A0A4P7XIH4_9ALTE</name>
<organism evidence="3 4">
    <name type="scientific">Hydrocarboniclastica marina</name>
    <dbReference type="NCBI Taxonomy" id="2259620"/>
    <lineage>
        <taxon>Bacteria</taxon>
        <taxon>Pseudomonadati</taxon>
        <taxon>Pseudomonadota</taxon>
        <taxon>Gammaproteobacteria</taxon>
        <taxon>Alteromonadales</taxon>
        <taxon>Alteromonadaceae</taxon>
        <taxon>Hydrocarboniclastica</taxon>
    </lineage>
</organism>
<evidence type="ECO:0000259" key="2">
    <source>
        <dbReference type="Pfam" id="PF12835"/>
    </source>
</evidence>
<dbReference type="Pfam" id="PF12835">
    <property type="entry name" value="Integrase_1"/>
    <property type="match status" value="1"/>
</dbReference>